<keyword evidence="1" id="KW-0805">Transcription regulation</keyword>
<dbReference type="GO" id="GO:0043565">
    <property type="term" value="F:sequence-specific DNA binding"/>
    <property type="evidence" value="ECO:0007669"/>
    <property type="project" value="InterPro"/>
</dbReference>
<dbReference type="Gene3D" id="1.10.10.60">
    <property type="entry name" value="Homeodomain-like"/>
    <property type="match status" value="1"/>
</dbReference>
<dbReference type="SMART" id="SM00342">
    <property type="entry name" value="HTH_ARAC"/>
    <property type="match status" value="1"/>
</dbReference>
<dbReference type="PANTHER" id="PTHR46796">
    <property type="entry name" value="HTH-TYPE TRANSCRIPTIONAL ACTIVATOR RHAS-RELATED"/>
    <property type="match status" value="1"/>
</dbReference>
<dbReference type="GO" id="GO:0003700">
    <property type="term" value="F:DNA-binding transcription factor activity"/>
    <property type="evidence" value="ECO:0007669"/>
    <property type="project" value="InterPro"/>
</dbReference>
<dbReference type="InterPro" id="IPR050204">
    <property type="entry name" value="AraC_XylS_family_regulators"/>
</dbReference>
<dbReference type="AlphaFoldDB" id="A0A7V7YK72"/>
<evidence type="ECO:0000256" key="3">
    <source>
        <dbReference type="ARBA" id="ARBA00023163"/>
    </source>
</evidence>
<evidence type="ECO:0000313" key="6">
    <source>
        <dbReference type="Proteomes" id="UP000449004"/>
    </source>
</evidence>
<dbReference type="PROSITE" id="PS00041">
    <property type="entry name" value="HTH_ARAC_FAMILY_1"/>
    <property type="match status" value="1"/>
</dbReference>
<dbReference type="EMBL" id="WELC01000002">
    <property type="protein sequence ID" value="KAB7632749.1"/>
    <property type="molecule type" value="Genomic_DNA"/>
</dbReference>
<keyword evidence="3" id="KW-0804">Transcription</keyword>
<evidence type="ECO:0000256" key="1">
    <source>
        <dbReference type="ARBA" id="ARBA00023015"/>
    </source>
</evidence>
<dbReference type="SUPFAM" id="SSF46689">
    <property type="entry name" value="Homeodomain-like"/>
    <property type="match status" value="2"/>
</dbReference>
<dbReference type="RefSeq" id="WP_152151069.1">
    <property type="nucleotide sequence ID" value="NZ_WELC01000002.1"/>
</dbReference>
<dbReference type="InterPro" id="IPR009057">
    <property type="entry name" value="Homeodomain-like_sf"/>
</dbReference>
<dbReference type="Proteomes" id="UP000449004">
    <property type="component" value="Unassembled WGS sequence"/>
</dbReference>
<dbReference type="InterPro" id="IPR018062">
    <property type="entry name" value="HTH_AraC-typ_CS"/>
</dbReference>
<evidence type="ECO:0000259" key="4">
    <source>
        <dbReference type="PROSITE" id="PS01124"/>
    </source>
</evidence>
<dbReference type="InterPro" id="IPR018060">
    <property type="entry name" value="HTH_AraC"/>
</dbReference>
<name>A0A7V7YK72_9GAMM</name>
<proteinExistence type="predicted"/>
<evidence type="ECO:0000313" key="5">
    <source>
        <dbReference type="EMBL" id="KAB7632749.1"/>
    </source>
</evidence>
<dbReference type="PROSITE" id="PS01124">
    <property type="entry name" value="HTH_ARAC_FAMILY_2"/>
    <property type="match status" value="1"/>
</dbReference>
<dbReference type="Pfam" id="PF12833">
    <property type="entry name" value="HTH_18"/>
    <property type="match status" value="1"/>
</dbReference>
<gene>
    <name evidence="5" type="ORF">F9K92_02595</name>
</gene>
<accession>A0A7V7YK72</accession>
<sequence>MPLLHFRSGRSRTGHPMTCAFSSPTTAVAARVASESGGPLDACVGNADGSVLMLRHTFAAAQGAMGEGSALRIGLLTAGGGTLYQRTALGRIAQPWRAGAFNVVLPDCPGEFRSPALALLGLAIDARHLQGHDVRAEQLHRAASALHGDPVIASVMGALWHCAEAHAGSAAFFEHGVDLVLKRLAGLPVAAPATRRALSPTHLKRVQELIDAHLGDDLGVARMAQEVGQEASGFSRGFRIATGMTPYAYLTWRRMEAAKPMLLAGRSVTEVALAMGYANPGKFAAAFRRVTGQAPSRWAGNARGELAARV</sequence>
<reference evidence="5 6" key="1">
    <citation type="submission" date="2019-10" db="EMBL/GenBank/DDBJ databases">
        <title>Halotolerant bacteria associated to Saharan-endemic halophytes Stipa tenacissima L. and Atriplex halimus L mitigate salt stress and promote growth of tomato plants.</title>
        <authorList>
            <person name="Dif G."/>
        </authorList>
    </citation>
    <scope>NUCLEOTIDE SEQUENCE [LARGE SCALE GENOMIC DNA]</scope>
    <source>
        <strain evidence="5 6">IS26</strain>
    </source>
</reference>
<protein>
    <submittedName>
        <fullName evidence="5">Helix-turn-helix domain-containing protein</fullName>
    </submittedName>
</protein>
<keyword evidence="2" id="KW-0238">DNA-binding</keyword>
<dbReference type="PANTHER" id="PTHR46796:SF14">
    <property type="entry name" value="TRANSCRIPTIONAL REGULATORY PROTEIN"/>
    <property type="match status" value="1"/>
</dbReference>
<feature type="domain" description="HTH araC/xylS-type" evidence="4">
    <location>
        <begin position="204"/>
        <end position="301"/>
    </location>
</feature>
<evidence type="ECO:0000256" key="2">
    <source>
        <dbReference type="ARBA" id="ARBA00023125"/>
    </source>
</evidence>
<comment type="caution">
    <text evidence="5">The sequence shown here is derived from an EMBL/GenBank/DDBJ whole genome shotgun (WGS) entry which is preliminary data.</text>
</comment>
<organism evidence="5 6">
    <name type="scientific">Stenotrophomonas rhizophila</name>
    <dbReference type="NCBI Taxonomy" id="216778"/>
    <lineage>
        <taxon>Bacteria</taxon>
        <taxon>Pseudomonadati</taxon>
        <taxon>Pseudomonadota</taxon>
        <taxon>Gammaproteobacteria</taxon>
        <taxon>Lysobacterales</taxon>
        <taxon>Lysobacteraceae</taxon>
        <taxon>Stenotrophomonas</taxon>
    </lineage>
</organism>